<feature type="transmembrane region" description="Helical" evidence="1">
    <location>
        <begin position="109"/>
        <end position="131"/>
    </location>
</feature>
<dbReference type="EMBL" id="LT629785">
    <property type="protein sequence ID" value="SDU36257.1"/>
    <property type="molecule type" value="Genomic_DNA"/>
</dbReference>
<evidence type="ECO:0000313" key="2">
    <source>
        <dbReference type="EMBL" id="SDU36257.1"/>
    </source>
</evidence>
<accession>A0A1H2HWL8</accession>
<feature type="transmembrane region" description="Helical" evidence="1">
    <location>
        <begin position="12"/>
        <end position="34"/>
    </location>
</feature>
<evidence type="ECO:0000313" key="3">
    <source>
        <dbReference type="Proteomes" id="UP000243232"/>
    </source>
</evidence>
<dbReference type="AlphaFoldDB" id="A0A1H2HWL8"/>
<dbReference type="InterPro" id="IPR021279">
    <property type="entry name" value="DUF2721"/>
</dbReference>
<evidence type="ECO:0008006" key="4">
    <source>
        <dbReference type="Google" id="ProtNLM"/>
    </source>
</evidence>
<dbReference type="RefSeq" id="WP_090197919.1">
    <property type="nucleotide sequence ID" value="NZ_LT629785.1"/>
</dbReference>
<keyword evidence="1" id="KW-0812">Transmembrane</keyword>
<keyword evidence="1" id="KW-1133">Transmembrane helix</keyword>
<gene>
    <name evidence="2" type="ORF">SAMN05216296_3321</name>
</gene>
<protein>
    <recommendedName>
        <fullName evidence="4">DUF2721 domain-containing protein</fullName>
    </recommendedName>
</protein>
<dbReference type="Pfam" id="PF11026">
    <property type="entry name" value="DUF2721"/>
    <property type="match status" value="1"/>
</dbReference>
<proteinExistence type="predicted"/>
<name>A0A1H2HWL8_9PSED</name>
<feature type="transmembrane region" description="Helical" evidence="1">
    <location>
        <begin position="79"/>
        <end position="103"/>
    </location>
</feature>
<dbReference type="STRING" id="364197.SAMN05216296_3321"/>
<keyword evidence="1" id="KW-0472">Membrane</keyword>
<keyword evidence="3" id="KW-1185">Reference proteome</keyword>
<reference evidence="3" key="1">
    <citation type="submission" date="2016-10" db="EMBL/GenBank/DDBJ databases">
        <authorList>
            <person name="Varghese N."/>
            <person name="Submissions S."/>
        </authorList>
    </citation>
    <scope>NUCLEOTIDE SEQUENCE [LARGE SCALE GENOMIC DNA]</scope>
    <source>
        <strain evidence="3">DSM 17875</strain>
    </source>
</reference>
<dbReference type="OrthoDB" id="5465259at2"/>
<sequence length="156" mass="16995">MFPQSSIPDLAHVIQLAVAPVFLLTALSTMLAVLTNRLSRVVDRTRKLEVFLLEHPERIAQPRAELFTLFRRTVLCNRAISLCTLTLLLICGVIGLLFISALMGFNASLAVAALFVASMGTFVFALLSFLAEIRVASNALESSARQIIRMTDSSSG</sequence>
<dbReference type="Proteomes" id="UP000243232">
    <property type="component" value="Chromosome I"/>
</dbReference>
<organism evidence="2 3">
    <name type="scientific">Pseudomonas pohangensis</name>
    <dbReference type="NCBI Taxonomy" id="364197"/>
    <lineage>
        <taxon>Bacteria</taxon>
        <taxon>Pseudomonadati</taxon>
        <taxon>Pseudomonadota</taxon>
        <taxon>Gammaproteobacteria</taxon>
        <taxon>Pseudomonadales</taxon>
        <taxon>Pseudomonadaceae</taxon>
        <taxon>Pseudomonas</taxon>
    </lineage>
</organism>
<evidence type="ECO:0000256" key="1">
    <source>
        <dbReference type="SAM" id="Phobius"/>
    </source>
</evidence>